<evidence type="ECO:0000256" key="1">
    <source>
        <dbReference type="ARBA" id="ARBA00022679"/>
    </source>
</evidence>
<dbReference type="SMART" id="SM00220">
    <property type="entry name" value="S_TKc"/>
    <property type="match status" value="1"/>
</dbReference>
<sequence>MPSKKKKKGRQRAPFLPNVDTEEELLALAAIYEDLDVHADGTGFSLVVVPHLQPEENYCSVELSVCVFNLVDLVQDTLRAANRKPQPGQGQEQDGGGQVEGGAGQQQEDAEQAPHAQSLWHAMQRRDGNLPPAAAGGLERTASLSNSVAAAAAAAAAAELSFSEELPSVGLVGGLSGGMWAYDVGGLYDMDDISGDMDGAAAGMFGPPPPPAAVAAVPGRAAAGAAAGVNGGQGAGVEAASGAAAAAALAGAAEAGDQEEEGAGRRGARGGGAQGGRAGGRAEPSQQPQQRRVPSAVLAKRLPRAMRALVASNSNSLTLGTDHGARSTEGDADAGARSLARQGRKAAGRPTGGAHAAARGRAGDDLEADRGNSGSGTSSSGPSGSSSEESTSGSGSGGAGGGGGVGGSSSTATTSTSSSDGWDEDGGVGGRGGGGWRRGAGPGPGRGRRVLGGSGLGGRSYGGGAGGGGQDVPRSGDVKLQLLLGHLLTMAAGAGAGSGPGADARGSPLEALCSHLRRRGLLPQWLQWLVTKEPHLFDRAFAREFGQRTPTAATPLGPRRCCRLDGRQYAVKKIKLHSASPASYARITREVATLSRLQHPNVVRYFQSHRPAGTSTTSKKGADFGSRPALPHAPAVPPGLAHIHAMGVIHRDLKPANIFFGANGELKLGDFGLAKFHSGPSDEGQAAAATGAAAGGVEAGAAAAAPGGAGPAGLHPPGAPGPGPGPGAGLSWRAGGPQPPDATGPSDRTGVCGSYYYISPEIKNGWARYDEKVDLWSLGVVLFELWHPLATGMERAVLLHDLRDHGRLPEAWERAHPRVARLIRWLMAPNPGERPSAREVLASDLLPPRLEDEQADLDLLHPAPAAGGLAAAADRGRLLAEAEALKAVTQVLDQFLPELGRYEVRLNHRAIERALYDSIGLAAGAAAAGAAAAAGGGGDNAGAAAAAAAAAGAREVEVAARRLLGTALRGSPLVGAVRGELRYKAWPSVKAGLEGLGLPPDKVASCKRCACELAGDAPTALQRLRAFLLEQQQAAQQTQQQAQQAQQQQAQQQQQAAGAAGAGTGAAAVQRSPAKVLGGAKAAASAGAPAAGGRTAAAAASGGGRGGGGGAVSSSLSAALCSALDEVAALLQLLDVWGIPASQVVLDPLMAPTAEYYSGITFQVHLLGLPAAPGQGGGVAGAGAAAAPASHLHLHPHALPAAPLAPGLVAVGGRYDALLRALWGPAHAAVQHASQQQHGAVPPYGSHSYGSLLPPPGAVGATLNVERLIGGVSQQRAAAAAAAGALGGSGLRSLETSVRRSEPGNASAAAAPTMPPRDALAAALGPAGARATAVPAGGPDSDGSAGAETKQQQQQQQQEPQPSEPPDLLTPQQANGGAARRGALTRSNSAPFWPPLLTGDSADGPSGSARIRLGICAMARKAASRPMREILRRLTCCNEFELLVFEERLQRRVLYGRGANEFELLVFEERSRHARCPRAACSHPITPAKRTPHLPACRPACPPQPDLYDARVRPVRPIRLRGAVQVILGEPVERWPAVDCLLAWQSEGFPLAKAQPAFLDLYERHADPSKKPGPTRQAKLKSASQLQVQGGYGRAHCTACCRTRGV</sequence>
<evidence type="ECO:0000313" key="9">
    <source>
        <dbReference type="EMBL" id="PNH06312.1"/>
    </source>
</evidence>
<dbReference type="InterPro" id="IPR045864">
    <property type="entry name" value="aa-tRNA-synth_II/BPL/LPL"/>
</dbReference>
<feature type="region of interest" description="Disordered" evidence="7">
    <location>
        <begin position="255"/>
        <end position="294"/>
    </location>
</feature>
<feature type="compositionally biased region" description="Low complexity" evidence="7">
    <location>
        <begin position="375"/>
        <end position="393"/>
    </location>
</feature>
<feature type="region of interest" description="Disordered" evidence="7">
    <location>
        <begin position="82"/>
        <end position="116"/>
    </location>
</feature>
<dbReference type="InterPro" id="IPR050339">
    <property type="entry name" value="CC_SR_Kinase"/>
</dbReference>
<accession>A0A2J8A1B3</accession>
<organism evidence="9 10">
    <name type="scientific">Tetrabaena socialis</name>
    <dbReference type="NCBI Taxonomy" id="47790"/>
    <lineage>
        <taxon>Eukaryota</taxon>
        <taxon>Viridiplantae</taxon>
        <taxon>Chlorophyta</taxon>
        <taxon>core chlorophytes</taxon>
        <taxon>Chlorophyceae</taxon>
        <taxon>CS clade</taxon>
        <taxon>Chlamydomonadales</taxon>
        <taxon>Tetrabaenaceae</taxon>
        <taxon>Tetrabaena</taxon>
    </lineage>
</organism>
<dbReference type="GO" id="GO:0005634">
    <property type="term" value="C:nucleus"/>
    <property type="evidence" value="ECO:0007669"/>
    <property type="project" value="TreeGrafter"/>
</dbReference>
<feature type="compositionally biased region" description="Gly residues" evidence="7">
    <location>
        <begin position="427"/>
        <end position="470"/>
    </location>
</feature>
<dbReference type="PANTHER" id="PTHR11042">
    <property type="entry name" value="EUKARYOTIC TRANSLATION INITIATION FACTOR 2-ALPHA KINASE EIF2-ALPHA KINASE -RELATED"/>
    <property type="match status" value="1"/>
</dbReference>
<feature type="coiled-coil region" evidence="6">
    <location>
        <begin position="1028"/>
        <end position="1055"/>
    </location>
</feature>
<feature type="region of interest" description="Disordered" evidence="7">
    <location>
        <begin position="316"/>
        <end position="473"/>
    </location>
</feature>
<gene>
    <name evidence="9" type="ORF">TSOC_007330</name>
</gene>
<keyword evidence="6" id="KW-0175">Coiled coil</keyword>
<keyword evidence="2" id="KW-0547">Nucleotide-binding</keyword>
<dbReference type="Gene3D" id="1.10.510.10">
    <property type="entry name" value="Transferase(Phosphotransferase) domain 1"/>
    <property type="match status" value="1"/>
</dbReference>
<dbReference type="InterPro" id="IPR011009">
    <property type="entry name" value="Kinase-like_dom_sf"/>
</dbReference>
<feature type="compositionally biased region" description="Low complexity" evidence="7">
    <location>
        <begin position="702"/>
        <end position="716"/>
    </location>
</feature>
<comment type="similarity">
    <text evidence="5">Belongs to the protein kinase superfamily. Ser/Thr protein kinase family. GCN2 subfamily.</text>
</comment>
<feature type="region of interest" description="Disordered" evidence="7">
    <location>
        <begin position="611"/>
        <end position="635"/>
    </location>
</feature>
<protein>
    <submittedName>
        <fullName evidence="9">Putative serine/threonine-protein kinase</fullName>
    </submittedName>
</protein>
<reference evidence="9 10" key="1">
    <citation type="journal article" date="2017" name="Mol. Biol. Evol.">
        <title>The 4-celled Tetrabaena socialis nuclear genome reveals the essential components for genetic control of cell number at the origin of multicellularity in the volvocine lineage.</title>
        <authorList>
            <person name="Featherston J."/>
            <person name="Arakaki Y."/>
            <person name="Hanschen E.R."/>
            <person name="Ferris P.J."/>
            <person name="Michod R.E."/>
            <person name="Olson B.J.S.C."/>
            <person name="Nozaki H."/>
            <person name="Durand P.M."/>
        </authorList>
    </citation>
    <scope>NUCLEOTIDE SEQUENCE [LARGE SCALE GENOMIC DNA]</scope>
    <source>
        <strain evidence="9 10">NIES-571</strain>
    </source>
</reference>
<dbReference type="GO" id="GO:0005524">
    <property type="term" value="F:ATP binding"/>
    <property type="evidence" value="ECO:0007669"/>
    <property type="project" value="UniProtKB-KW"/>
</dbReference>
<dbReference type="InterPro" id="IPR008271">
    <property type="entry name" value="Ser/Thr_kinase_AS"/>
</dbReference>
<feature type="compositionally biased region" description="Low complexity" evidence="7">
    <location>
        <begin position="1316"/>
        <end position="1361"/>
    </location>
</feature>
<dbReference type="Gene3D" id="3.30.930.10">
    <property type="entry name" value="Bira Bifunctional Protein, Domain 2"/>
    <property type="match status" value="1"/>
</dbReference>
<dbReference type="SUPFAM" id="SSF55681">
    <property type="entry name" value="Class II aaRS and biotin synthetases"/>
    <property type="match status" value="2"/>
</dbReference>
<feature type="compositionally biased region" description="Low complexity" evidence="7">
    <location>
        <begin position="281"/>
        <end position="294"/>
    </location>
</feature>
<evidence type="ECO:0000256" key="6">
    <source>
        <dbReference type="SAM" id="Coils"/>
    </source>
</evidence>
<dbReference type="OrthoDB" id="341578at2759"/>
<dbReference type="PROSITE" id="PS00108">
    <property type="entry name" value="PROTEIN_KINASE_ST"/>
    <property type="match status" value="1"/>
</dbReference>
<feature type="domain" description="Protein kinase" evidence="8">
    <location>
        <begin position="534"/>
        <end position="846"/>
    </location>
</feature>
<name>A0A2J8A1B3_9CHLO</name>
<feature type="compositionally biased region" description="Low complexity" evidence="7">
    <location>
        <begin position="408"/>
        <end position="420"/>
    </location>
</feature>
<dbReference type="Proteomes" id="UP000236333">
    <property type="component" value="Unassembled WGS sequence"/>
</dbReference>
<dbReference type="SUPFAM" id="SSF56112">
    <property type="entry name" value="Protein kinase-like (PK-like)"/>
    <property type="match status" value="1"/>
</dbReference>
<dbReference type="GO" id="GO:0005829">
    <property type="term" value="C:cytosol"/>
    <property type="evidence" value="ECO:0007669"/>
    <property type="project" value="TreeGrafter"/>
</dbReference>
<feature type="compositionally biased region" description="Gly residues" evidence="7">
    <location>
        <begin position="93"/>
        <end position="104"/>
    </location>
</feature>
<evidence type="ECO:0000256" key="5">
    <source>
        <dbReference type="ARBA" id="ARBA00037982"/>
    </source>
</evidence>
<comment type="caution">
    <text evidence="9">The sequence shown here is derived from an EMBL/GenBank/DDBJ whole genome shotgun (WGS) entry which is preliminary data.</text>
</comment>
<proteinExistence type="inferred from homology"/>
<keyword evidence="1" id="KW-0808">Transferase</keyword>
<dbReference type="PROSITE" id="PS50011">
    <property type="entry name" value="PROTEIN_KINASE_DOM"/>
    <property type="match status" value="1"/>
</dbReference>
<dbReference type="EMBL" id="PGGS01000244">
    <property type="protein sequence ID" value="PNH06312.1"/>
    <property type="molecule type" value="Genomic_DNA"/>
</dbReference>
<evidence type="ECO:0000256" key="3">
    <source>
        <dbReference type="ARBA" id="ARBA00022777"/>
    </source>
</evidence>
<evidence type="ECO:0000256" key="2">
    <source>
        <dbReference type="ARBA" id="ARBA00022741"/>
    </source>
</evidence>
<dbReference type="InterPro" id="IPR000719">
    <property type="entry name" value="Prot_kinase_dom"/>
</dbReference>
<dbReference type="GO" id="GO:0004694">
    <property type="term" value="F:eukaryotic translation initiation factor 2alpha kinase activity"/>
    <property type="evidence" value="ECO:0007669"/>
    <property type="project" value="TreeGrafter"/>
</dbReference>
<evidence type="ECO:0000256" key="4">
    <source>
        <dbReference type="ARBA" id="ARBA00022840"/>
    </source>
</evidence>
<keyword evidence="3 9" id="KW-0418">Kinase</keyword>
<feature type="compositionally biased region" description="Basic and acidic residues" evidence="7">
    <location>
        <begin position="361"/>
        <end position="370"/>
    </location>
</feature>
<evidence type="ECO:0000313" key="10">
    <source>
        <dbReference type="Proteomes" id="UP000236333"/>
    </source>
</evidence>
<feature type="region of interest" description="Disordered" evidence="7">
    <location>
        <begin position="1295"/>
        <end position="1404"/>
    </location>
</feature>
<dbReference type="Pfam" id="PF00069">
    <property type="entry name" value="Pkinase"/>
    <property type="match status" value="2"/>
</dbReference>
<dbReference type="Gene3D" id="3.40.50.11950">
    <property type="match status" value="2"/>
</dbReference>
<keyword evidence="4" id="KW-0067">ATP-binding</keyword>
<dbReference type="Gene3D" id="3.30.200.20">
    <property type="entry name" value="Phosphorylase Kinase, domain 1"/>
    <property type="match status" value="1"/>
</dbReference>
<keyword evidence="10" id="KW-1185">Reference proteome</keyword>
<feature type="compositionally biased region" description="Gly residues" evidence="7">
    <location>
        <begin position="269"/>
        <end position="279"/>
    </location>
</feature>
<dbReference type="PANTHER" id="PTHR11042:SF136">
    <property type="entry name" value="EIF-2-ALPHA KINASE GCN2"/>
    <property type="match status" value="1"/>
</dbReference>
<evidence type="ECO:0000256" key="7">
    <source>
        <dbReference type="SAM" id="MobiDB-lite"/>
    </source>
</evidence>
<feature type="compositionally biased region" description="Low complexity" evidence="7">
    <location>
        <begin position="348"/>
        <end position="360"/>
    </location>
</feature>
<feature type="compositionally biased region" description="Gly residues" evidence="7">
    <location>
        <begin position="394"/>
        <end position="407"/>
    </location>
</feature>
<feature type="region of interest" description="Disordered" evidence="7">
    <location>
        <begin position="1565"/>
        <end position="1585"/>
    </location>
</feature>
<evidence type="ECO:0000259" key="8">
    <source>
        <dbReference type="PROSITE" id="PS50011"/>
    </source>
</evidence>
<feature type="region of interest" description="Disordered" evidence="7">
    <location>
        <begin position="702"/>
        <end position="747"/>
    </location>
</feature>